<dbReference type="Proteomes" id="UP001642540">
    <property type="component" value="Unassembled WGS sequence"/>
</dbReference>
<dbReference type="SUPFAM" id="SSF103481">
    <property type="entry name" value="Multidrug resistance efflux transporter EmrE"/>
    <property type="match status" value="2"/>
</dbReference>
<dbReference type="InterPro" id="IPR037185">
    <property type="entry name" value="EmrE-like"/>
</dbReference>
<feature type="transmembrane region" description="Helical" evidence="5">
    <location>
        <begin position="278"/>
        <end position="298"/>
    </location>
</feature>
<comment type="caution">
    <text evidence="7">The sequence shown here is derived from an EMBL/GenBank/DDBJ whole genome shotgun (WGS) entry which is preliminary data.</text>
</comment>
<feature type="transmembrane region" description="Helical" evidence="5">
    <location>
        <begin position="310"/>
        <end position="332"/>
    </location>
</feature>
<accession>A0ABP1QDB7</accession>
<keyword evidence="2 5" id="KW-0812">Transmembrane</keyword>
<evidence type="ECO:0000256" key="1">
    <source>
        <dbReference type="ARBA" id="ARBA00004141"/>
    </source>
</evidence>
<dbReference type="EMBL" id="CAXLJM020000027">
    <property type="protein sequence ID" value="CAL8095013.1"/>
    <property type="molecule type" value="Genomic_DNA"/>
</dbReference>
<feature type="transmembrane region" description="Helical" evidence="5">
    <location>
        <begin position="344"/>
        <end position="361"/>
    </location>
</feature>
<comment type="subcellular location">
    <subcellularLocation>
        <location evidence="1">Membrane</location>
        <topology evidence="1">Multi-pass membrane protein</topology>
    </subcellularLocation>
</comment>
<evidence type="ECO:0000259" key="6">
    <source>
        <dbReference type="Pfam" id="PF00892"/>
    </source>
</evidence>
<feature type="transmembrane region" description="Helical" evidence="5">
    <location>
        <begin position="160"/>
        <end position="182"/>
    </location>
</feature>
<evidence type="ECO:0000256" key="3">
    <source>
        <dbReference type="ARBA" id="ARBA00022989"/>
    </source>
</evidence>
<keyword evidence="3 5" id="KW-1133">Transmembrane helix</keyword>
<dbReference type="Gene3D" id="1.10.3730.20">
    <property type="match status" value="2"/>
</dbReference>
<dbReference type="InterPro" id="IPR000620">
    <property type="entry name" value="EamA_dom"/>
</dbReference>
<keyword evidence="8" id="KW-1185">Reference proteome</keyword>
<feature type="transmembrane region" description="Helical" evidence="5">
    <location>
        <begin position="367"/>
        <end position="386"/>
    </location>
</feature>
<feature type="transmembrane region" description="Helical" evidence="5">
    <location>
        <begin position="97"/>
        <end position="118"/>
    </location>
</feature>
<dbReference type="Pfam" id="PF00892">
    <property type="entry name" value="EamA"/>
    <property type="match status" value="2"/>
</dbReference>
<sequence length="394" mass="43481">MSKVEKPYLPQYIQYSQPEYAKLENENNGPCKEVIVFPTLGSGKPSSNNGAIQAGDKAYQDAIYPQLINSARNVENANVKTPLLANKKKSIVPTKTNFFGIFLAFVSGVFFTLCSGTVKYLTEVDPMELLIFRSLFQIGVTLPIALYKGQNLLGPQGSRALLFAQGVVGGTTLVLLFYSFRLLPLGDAATIIFSSPVFVMIMSHIWLREPCGFYRTFIVFFLVTGVVFITKPPFLFTSPEVKETYNILGYVAALFGTIFTAMNIVVMRKCKDVHFSVVVFQFSFWSLIISTCILVAGGTPAVPKQDFMQWVLIVLVAVFGLSGQILVAIALAHEGAGRVAVTRSMDIVLAYVLQVLIFHEVPDWKSIMGAFMVMVCVIGMGVEDVVHRLLHKLP</sequence>
<reference evidence="7 8" key="1">
    <citation type="submission" date="2024-08" db="EMBL/GenBank/DDBJ databases">
        <authorList>
            <person name="Cucini C."/>
            <person name="Frati F."/>
        </authorList>
    </citation>
    <scope>NUCLEOTIDE SEQUENCE [LARGE SCALE GENOMIC DNA]</scope>
</reference>
<organism evidence="7 8">
    <name type="scientific">Orchesella dallaii</name>
    <dbReference type="NCBI Taxonomy" id="48710"/>
    <lineage>
        <taxon>Eukaryota</taxon>
        <taxon>Metazoa</taxon>
        <taxon>Ecdysozoa</taxon>
        <taxon>Arthropoda</taxon>
        <taxon>Hexapoda</taxon>
        <taxon>Collembola</taxon>
        <taxon>Entomobryomorpha</taxon>
        <taxon>Entomobryoidea</taxon>
        <taxon>Orchesellidae</taxon>
        <taxon>Orchesellinae</taxon>
        <taxon>Orchesella</taxon>
    </lineage>
</organism>
<dbReference type="PANTHER" id="PTHR22911">
    <property type="entry name" value="ACYL-MALONYL CONDENSING ENZYME-RELATED"/>
    <property type="match status" value="1"/>
</dbReference>
<feature type="transmembrane region" description="Helical" evidence="5">
    <location>
        <begin position="188"/>
        <end position="207"/>
    </location>
</feature>
<feature type="transmembrane region" description="Helical" evidence="5">
    <location>
        <begin position="214"/>
        <end position="235"/>
    </location>
</feature>
<keyword evidence="4 5" id="KW-0472">Membrane</keyword>
<evidence type="ECO:0000256" key="2">
    <source>
        <dbReference type="ARBA" id="ARBA00022692"/>
    </source>
</evidence>
<evidence type="ECO:0000256" key="5">
    <source>
        <dbReference type="SAM" id="Phobius"/>
    </source>
</evidence>
<feature type="transmembrane region" description="Helical" evidence="5">
    <location>
        <begin position="130"/>
        <end position="148"/>
    </location>
</feature>
<proteinExistence type="predicted"/>
<feature type="domain" description="EamA" evidence="6">
    <location>
        <begin position="248"/>
        <end position="379"/>
    </location>
</feature>
<evidence type="ECO:0000313" key="8">
    <source>
        <dbReference type="Proteomes" id="UP001642540"/>
    </source>
</evidence>
<protein>
    <recommendedName>
        <fullName evidence="6">EamA domain-containing protein</fullName>
    </recommendedName>
</protein>
<gene>
    <name evidence="7" type="ORF">ODALV1_LOCUS8951</name>
</gene>
<feature type="domain" description="EamA" evidence="6">
    <location>
        <begin position="99"/>
        <end position="230"/>
    </location>
</feature>
<name>A0ABP1QDB7_9HEXA</name>
<evidence type="ECO:0000256" key="4">
    <source>
        <dbReference type="ARBA" id="ARBA00023136"/>
    </source>
</evidence>
<feature type="transmembrane region" description="Helical" evidence="5">
    <location>
        <begin position="247"/>
        <end position="266"/>
    </location>
</feature>
<dbReference type="PANTHER" id="PTHR22911:SF6">
    <property type="entry name" value="SOLUTE CARRIER FAMILY 35 MEMBER G1"/>
    <property type="match status" value="1"/>
</dbReference>
<evidence type="ECO:0000313" key="7">
    <source>
        <dbReference type="EMBL" id="CAL8095013.1"/>
    </source>
</evidence>